<protein>
    <submittedName>
        <fullName evidence="2">Uncharacterized protein</fullName>
    </submittedName>
</protein>
<accession>A0A6A6ZM65</accession>
<dbReference type="EMBL" id="MU006235">
    <property type="protein sequence ID" value="KAF2822182.1"/>
    <property type="molecule type" value="Genomic_DNA"/>
</dbReference>
<sequence>MSQLQAEYVRRGYWVNMKGGPIMGQTITTDVRTGTLVVALLAVLTTLGLGHLWNIFIFSYHQARAKGRITDGHFHQQQALLRTLPPPNAIASGWIQLWWAWRGKADHAFARTWALAMLSVLFTLLTVAVGIFVSFVISNTDIEVLVDSPLCGPLHLERWVYQHLNTVDFQDYFMSVLSTSRVYSQNCYQNTSILPAQCSTHIRPSIPFTITRKGCPFSEICSNIVQPGVSFDSGFLDANDAFGMNLHSDDSVRFRRKNTCSFLEVEGHYEIKNFTTELPDQMRYEEAINLYFGKIKDGLYGLVNHTFSIGSMTTTYNSVYSMLAANYYNFPTRNNLIPLPEMHTVDADLSINALLKNSVVYAQPVEDPIFAAHKPRRAISLVSNATATYYLSDFPVAVFACREQVRRSQTDYPGATLIQLTAIQVLQSSAFIMSTAAALSSGLKAGDGMQGRKFVPSLSNDQWLKELVGWETHVWAGLQHLVADYAIGAAARVPGMTASTRHEMNEGEKALCRSVRMRMSGGFVNINVFALSFIIALTCTFTLVDIVLLRILIYTGKFRRALAPRIERWIQDGVFHLQRRAYEEQEQVEWERLNKEIPVTVEKAKLPEL</sequence>
<feature type="transmembrane region" description="Helical" evidence="1">
    <location>
        <begin position="112"/>
        <end position="137"/>
    </location>
</feature>
<feature type="non-terminal residue" evidence="2">
    <location>
        <position position="609"/>
    </location>
</feature>
<keyword evidence="1" id="KW-0812">Transmembrane</keyword>
<dbReference type="AlphaFoldDB" id="A0A6A6ZM65"/>
<dbReference type="OrthoDB" id="3540210at2759"/>
<reference evidence="2" key="1">
    <citation type="journal article" date="2020" name="Stud. Mycol.">
        <title>101 Dothideomycetes genomes: a test case for predicting lifestyles and emergence of pathogens.</title>
        <authorList>
            <person name="Haridas S."/>
            <person name="Albert R."/>
            <person name="Binder M."/>
            <person name="Bloem J."/>
            <person name="Labutti K."/>
            <person name="Salamov A."/>
            <person name="Andreopoulos B."/>
            <person name="Baker S."/>
            <person name="Barry K."/>
            <person name="Bills G."/>
            <person name="Bluhm B."/>
            <person name="Cannon C."/>
            <person name="Castanera R."/>
            <person name="Culley D."/>
            <person name="Daum C."/>
            <person name="Ezra D."/>
            <person name="Gonzalez J."/>
            <person name="Henrissat B."/>
            <person name="Kuo A."/>
            <person name="Liang C."/>
            <person name="Lipzen A."/>
            <person name="Lutzoni F."/>
            <person name="Magnuson J."/>
            <person name="Mondo S."/>
            <person name="Nolan M."/>
            <person name="Ohm R."/>
            <person name="Pangilinan J."/>
            <person name="Park H.-J."/>
            <person name="Ramirez L."/>
            <person name="Alfaro M."/>
            <person name="Sun H."/>
            <person name="Tritt A."/>
            <person name="Yoshinaga Y."/>
            <person name="Zwiers L.-H."/>
            <person name="Turgeon B."/>
            <person name="Goodwin S."/>
            <person name="Spatafora J."/>
            <person name="Crous P."/>
            <person name="Grigoriev I."/>
        </authorList>
    </citation>
    <scope>NUCLEOTIDE SEQUENCE</scope>
    <source>
        <strain evidence="2">CBS 113818</strain>
    </source>
</reference>
<keyword evidence="3" id="KW-1185">Reference proteome</keyword>
<keyword evidence="1" id="KW-0472">Membrane</keyword>
<evidence type="ECO:0000313" key="3">
    <source>
        <dbReference type="Proteomes" id="UP000799424"/>
    </source>
</evidence>
<evidence type="ECO:0000256" key="1">
    <source>
        <dbReference type="SAM" id="Phobius"/>
    </source>
</evidence>
<feature type="transmembrane region" description="Helical" evidence="1">
    <location>
        <begin position="36"/>
        <end position="58"/>
    </location>
</feature>
<keyword evidence="1" id="KW-1133">Transmembrane helix</keyword>
<proteinExistence type="predicted"/>
<feature type="transmembrane region" description="Helical" evidence="1">
    <location>
        <begin position="528"/>
        <end position="553"/>
    </location>
</feature>
<organism evidence="2 3">
    <name type="scientific">Ophiobolus disseminans</name>
    <dbReference type="NCBI Taxonomy" id="1469910"/>
    <lineage>
        <taxon>Eukaryota</taxon>
        <taxon>Fungi</taxon>
        <taxon>Dikarya</taxon>
        <taxon>Ascomycota</taxon>
        <taxon>Pezizomycotina</taxon>
        <taxon>Dothideomycetes</taxon>
        <taxon>Pleosporomycetidae</taxon>
        <taxon>Pleosporales</taxon>
        <taxon>Pleosporineae</taxon>
        <taxon>Phaeosphaeriaceae</taxon>
        <taxon>Ophiobolus</taxon>
    </lineage>
</organism>
<dbReference type="Proteomes" id="UP000799424">
    <property type="component" value="Unassembled WGS sequence"/>
</dbReference>
<evidence type="ECO:0000313" key="2">
    <source>
        <dbReference type="EMBL" id="KAF2822182.1"/>
    </source>
</evidence>
<name>A0A6A6ZM65_9PLEO</name>
<gene>
    <name evidence="2" type="ORF">CC86DRAFT_262550</name>
</gene>